<dbReference type="PANTHER" id="PTHR24104:SF57">
    <property type="entry name" value="BEE-MILK PROTEIN"/>
    <property type="match status" value="1"/>
</dbReference>
<proteinExistence type="predicted"/>
<dbReference type="Gene3D" id="2.120.10.30">
    <property type="entry name" value="TolB, C-terminal domain"/>
    <property type="match status" value="2"/>
</dbReference>
<dbReference type="InterPro" id="IPR001841">
    <property type="entry name" value="Znf_RING"/>
</dbReference>
<keyword evidence="10" id="KW-1185">Reference proteome</keyword>
<evidence type="ECO:0000256" key="5">
    <source>
        <dbReference type="PROSITE-ProRule" id="PRU00175"/>
    </source>
</evidence>
<dbReference type="PROSITE" id="PS51125">
    <property type="entry name" value="NHL"/>
    <property type="match status" value="2"/>
</dbReference>
<evidence type="ECO:0000256" key="6">
    <source>
        <dbReference type="PROSITE-ProRule" id="PRU00504"/>
    </source>
</evidence>
<dbReference type="Pfam" id="PF01436">
    <property type="entry name" value="NHL"/>
    <property type="match status" value="1"/>
</dbReference>
<feature type="compositionally biased region" description="Polar residues" evidence="7">
    <location>
        <begin position="268"/>
        <end position="284"/>
    </location>
</feature>
<feature type="repeat" description="NHL" evidence="6">
    <location>
        <begin position="472"/>
        <end position="515"/>
    </location>
</feature>
<dbReference type="InterPro" id="IPR001258">
    <property type="entry name" value="NHL_repeat"/>
</dbReference>
<feature type="region of interest" description="Disordered" evidence="7">
    <location>
        <begin position="241"/>
        <end position="284"/>
    </location>
</feature>
<dbReference type="CDD" id="cd05819">
    <property type="entry name" value="NHL"/>
    <property type="match status" value="1"/>
</dbReference>
<evidence type="ECO:0000256" key="7">
    <source>
        <dbReference type="SAM" id="MobiDB-lite"/>
    </source>
</evidence>
<dbReference type="InterPro" id="IPR013083">
    <property type="entry name" value="Znf_RING/FYVE/PHD"/>
</dbReference>
<evidence type="ECO:0000313" key="10">
    <source>
        <dbReference type="Proteomes" id="UP001164746"/>
    </source>
</evidence>
<evidence type="ECO:0000256" key="2">
    <source>
        <dbReference type="ARBA" id="ARBA00022737"/>
    </source>
</evidence>
<sequence length="571" mass="62191">MTDINQKMTLRSRIREDYLTCPICFNNFTNPKALPCIHTFCLKCLADYVGGACGGVGKFPCPVCRTEVFVPQHGVQGFPDNHMVNSLSDTVEEGSPVKPAAPPLPSQDNTHQLGQGYRPVPAPRSISSGGRVSPRAKSRTPSPRPLPRGVSPTSLPQGDKQAPPRPERPKSVSPTPQNEKQQQTSENQHNDGHNNGQQNNAQPSRHHLNVGGMLSGGFSGVVGAVGSAISDISAYLPVPKTTHSHNSQAPTSPYEFVGKPMDGRNSPKDTNQQSNLYPQLSTEHSGPCTKGMLLEFGKYGPEINSFLKPFGLAVSVVDDFVISDRGGNRIFVFDSRGELKTRFNLDCTVNDVALTKDGNIVVAVSKSGSAIMRLYTMEGKQLQAIGQHFKFDQSSGIAVTPSNHIVVTNLVADNVLVFTEQKKFSVKIGWKGRGDKHFMQPQFVTSTSKDYFIVSDTGNHCLKLYNVQGQFKRSFGSHGDRHSQLDTPLGIACDSDDNVIIADSNNNRVEVFTIKGAYYTTLVQNTNEIGPDVKPINVGVTTNNNVAVLLHGMGFAQVRVYKWRGDKRVGF</sequence>
<evidence type="ECO:0000256" key="1">
    <source>
        <dbReference type="ARBA" id="ARBA00022723"/>
    </source>
</evidence>
<dbReference type="EMBL" id="CP111021">
    <property type="protein sequence ID" value="WAR17950.1"/>
    <property type="molecule type" value="Genomic_DNA"/>
</dbReference>
<reference evidence="9" key="1">
    <citation type="submission" date="2022-11" db="EMBL/GenBank/DDBJ databases">
        <title>Centuries of genome instability and evolution in soft-shell clam transmissible cancer (bioRxiv).</title>
        <authorList>
            <person name="Hart S.F.M."/>
            <person name="Yonemitsu M.A."/>
            <person name="Giersch R.M."/>
            <person name="Beal B.F."/>
            <person name="Arriagada G."/>
            <person name="Davis B.W."/>
            <person name="Ostrander E.A."/>
            <person name="Goff S.P."/>
            <person name="Metzger M.J."/>
        </authorList>
    </citation>
    <scope>NUCLEOTIDE SEQUENCE</scope>
    <source>
        <strain evidence="9">MELC-2E11</strain>
        <tissue evidence="9">Siphon/mantle</tissue>
    </source>
</reference>
<evidence type="ECO:0000256" key="4">
    <source>
        <dbReference type="ARBA" id="ARBA00022833"/>
    </source>
</evidence>
<evidence type="ECO:0000313" key="9">
    <source>
        <dbReference type="EMBL" id="WAR17950.1"/>
    </source>
</evidence>
<keyword evidence="2" id="KW-0677">Repeat</keyword>
<dbReference type="SUPFAM" id="SSF57850">
    <property type="entry name" value="RING/U-box"/>
    <property type="match status" value="1"/>
</dbReference>
<dbReference type="SUPFAM" id="SSF101898">
    <property type="entry name" value="NHL repeat"/>
    <property type="match status" value="1"/>
</dbReference>
<organism evidence="9 10">
    <name type="scientific">Mya arenaria</name>
    <name type="common">Soft-shell clam</name>
    <dbReference type="NCBI Taxonomy" id="6604"/>
    <lineage>
        <taxon>Eukaryota</taxon>
        <taxon>Metazoa</taxon>
        <taxon>Spiralia</taxon>
        <taxon>Lophotrochozoa</taxon>
        <taxon>Mollusca</taxon>
        <taxon>Bivalvia</taxon>
        <taxon>Autobranchia</taxon>
        <taxon>Heteroconchia</taxon>
        <taxon>Euheterodonta</taxon>
        <taxon>Imparidentia</taxon>
        <taxon>Neoheterodontei</taxon>
        <taxon>Myida</taxon>
        <taxon>Myoidea</taxon>
        <taxon>Myidae</taxon>
        <taxon>Mya</taxon>
    </lineage>
</organism>
<gene>
    <name evidence="9" type="ORF">MAR_032544</name>
</gene>
<dbReference type="Proteomes" id="UP001164746">
    <property type="component" value="Chromosome 10"/>
</dbReference>
<dbReference type="InterPro" id="IPR011042">
    <property type="entry name" value="6-blade_b-propeller_TolB-like"/>
</dbReference>
<dbReference type="PROSITE" id="PS00518">
    <property type="entry name" value="ZF_RING_1"/>
    <property type="match status" value="1"/>
</dbReference>
<dbReference type="Gene3D" id="3.30.40.10">
    <property type="entry name" value="Zinc/RING finger domain, C3HC4 (zinc finger)"/>
    <property type="match status" value="1"/>
</dbReference>
<feature type="domain" description="RING-type" evidence="8">
    <location>
        <begin position="21"/>
        <end position="65"/>
    </location>
</feature>
<evidence type="ECO:0000259" key="8">
    <source>
        <dbReference type="PROSITE" id="PS50089"/>
    </source>
</evidence>
<dbReference type="InterPro" id="IPR050952">
    <property type="entry name" value="TRIM-NHL_E3_ligases"/>
</dbReference>
<keyword evidence="4" id="KW-0862">Zinc</keyword>
<feature type="region of interest" description="Disordered" evidence="7">
    <location>
        <begin position="77"/>
        <end position="211"/>
    </location>
</feature>
<dbReference type="PROSITE" id="PS50089">
    <property type="entry name" value="ZF_RING_2"/>
    <property type="match status" value="1"/>
</dbReference>
<keyword evidence="3 5" id="KW-0863">Zinc-finger</keyword>
<dbReference type="PANTHER" id="PTHR24104">
    <property type="entry name" value="E3 UBIQUITIN-PROTEIN LIGASE NHLRC1-RELATED"/>
    <property type="match status" value="1"/>
</dbReference>
<accession>A0ABY7F7K9</accession>
<protein>
    <submittedName>
        <fullName evidence="9">TRIM3-like protein</fullName>
    </submittedName>
</protein>
<dbReference type="Pfam" id="PF13445">
    <property type="entry name" value="zf-RING_UBOX"/>
    <property type="match status" value="1"/>
</dbReference>
<feature type="compositionally biased region" description="Polar residues" evidence="7">
    <location>
        <begin position="172"/>
        <end position="186"/>
    </location>
</feature>
<evidence type="ECO:0000256" key="3">
    <source>
        <dbReference type="ARBA" id="ARBA00022771"/>
    </source>
</evidence>
<dbReference type="InterPro" id="IPR027370">
    <property type="entry name" value="Znf-RING_euk"/>
</dbReference>
<dbReference type="SMART" id="SM00184">
    <property type="entry name" value="RING"/>
    <property type="match status" value="1"/>
</dbReference>
<keyword evidence="1" id="KW-0479">Metal-binding</keyword>
<dbReference type="InterPro" id="IPR017907">
    <property type="entry name" value="Znf_RING_CS"/>
</dbReference>
<name>A0ABY7F7K9_MYAAR</name>
<feature type="repeat" description="NHL" evidence="6">
    <location>
        <begin position="431"/>
        <end position="468"/>
    </location>
</feature>